<protein>
    <submittedName>
        <fullName evidence="1">Uncharacterized protein</fullName>
    </submittedName>
</protein>
<evidence type="ECO:0000313" key="1">
    <source>
        <dbReference type="EMBL" id="KAJ9127793.1"/>
    </source>
</evidence>
<dbReference type="Proteomes" id="UP001234202">
    <property type="component" value="Unassembled WGS sequence"/>
</dbReference>
<comment type="caution">
    <text evidence="1">The sequence shown here is derived from an EMBL/GenBank/DDBJ whole genome shotgun (WGS) entry which is preliminary data.</text>
</comment>
<proteinExistence type="predicted"/>
<reference evidence="1" key="1">
    <citation type="submission" date="2023-04" db="EMBL/GenBank/DDBJ databases">
        <title>Draft Genome sequencing of Naganishia species isolated from polar environments using Oxford Nanopore Technology.</title>
        <authorList>
            <person name="Leo P."/>
            <person name="Venkateswaran K."/>
        </authorList>
    </citation>
    <scope>NUCLEOTIDE SEQUENCE</scope>
    <source>
        <strain evidence="1">DBVPG 5303</strain>
    </source>
</reference>
<organism evidence="1 2">
    <name type="scientific">Naganishia onofrii</name>
    <dbReference type="NCBI Taxonomy" id="1851511"/>
    <lineage>
        <taxon>Eukaryota</taxon>
        <taxon>Fungi</taxon>
        <taxon>Dikarya</taxon>
        <taxon>Basidiomycota</taxon>
        <taxon>Agaricomycotina</taxon>
        <taxon>Tremellomycetes</taxon>
        <taxon>Filobasidiales</taxon>
        <taxon>Filobasidiaceae</taxon>
        <taxon>Naganishia</taxon>
    </lineage>
</organism>
<gene>
    <name evidence="1" type="ORF">QFC24_000076</name>
</gene>
<sequence length="213" mass="23867">MLLHRTPLLTPTPTPFESTYYAYTSRLRMALSNPAPVEFFYKKGSLTERRFLRAQYEREREVFGERLAGRKVDVGDIPEEEGVKLLKRLESDEPRASVNGAEEVQEGDMTKVERVGAGDVYLLVKEKSTGRWGLPVGSLNEKEALHEAAVRNLSEGLGQGMDTWLVTRKPVGLIQGKTPEEHVSRVASRHVKVATPIRPEPPFPALLKGLQAY</sequence>
<dbReference type="EMBL" id="JASBWV010000001">
    <property type="protein sequence ID" value="KAJ9127793.1"/>
    <property type="molecule type" value="Genomic_DNA"/>
</dbReference>
<evidence type="ECO:0000313" key="2">
    <source>
        <dbReference type="Proteomes" id="UP001234202"/>
    </source>
</evidence>
<keyword evidence="2" id="KW-1185">Reference proteome</keyword>
<name>A0ACC2XUV6_9TREE</name>
<accession>A0ACC2XUV6</accession>